<dbReference type="Proteomes" id="UP000247792">
    <property type="component" value="Unassembled WGS sequence"/>
</dbReference>
<protein>
    <submittedName>
        <fullName evidence="3">Nicotinamidase-related amidase</fullName>
    </submittedName>
</protein>
<dbReference type="SUPFAM" id="SSF52499">
    <property type="entry name" value="Isochorismatase-like hydrolases"/>
    <property type="match status" value="1"/>
</dbReference>
<dbReference type="InterPro" id="IPR036380">
    <property type="entry name" value="Isochorismatase-like_sf"/>
</dbReference>
<dbReference type="Pfam" id="PF00857">
    <property type="entry name" value="Isochorismatase"/>
    <property type="match status" value="1"/>
</dbReference>
<evidence type="ECO:0000256" key="1">
    <source>
        <dbReference type="ARBA" id="ARBA00022801"/>
    </source>
</evidence>
<dbReference type="PANTHER" id="PTHR43540">
    <property type="entry name" value="PEROXYUREIDOACRYLATE/UREIDOACRYLATE AMIDOHYDROLASE-RELATED"/>
    <property type="match status" value="1"/>
</dbReference>
<name>A0A318JE74_9BURK</name>
<accession>A0A318JE74</accession>
<keyword evidence="1" id="KW-0378">Hydrolase</keyword>
<dbReference type="Gene3D" id="3.40.50.850">
    <property type="entry name" value="Isochorismatase-like"/>
    <property type="match status" value="1"/>
</dbReference>
<dbReference type="GO" id="GO:0016787">
    <property type="term" value="F:hydrolase activity"/>
    <property type="evidence" value="ECO:0007669"/>
    <property type="project" value="UniProtKB-KW"/>
</dbReference>
<dbReference type="PANTHER" id="PTHR43540:SF6">
    <property type="entry name" value="ISOCHORISMATASE-LIKE DOMAIN-CONTAINING PROTEIN"/>
    <property type="match status" value="1"/>
</dbReference>
<proteinExistence type="predicted"/>
<evidence type="ECO:0000259" key="2">
    <source>
        <dbReference type="Pfam" id="PF00857"/>
    </source>
</evidence>
<evidence type="ECO:0000313" key="3">
    <source>
        <dbReference type="EMBL" id="PXX42019.1"/>
    </source>
</evidence>
<keyword evidence="4" id="KW-1185">Reference proteome</keyword>
<dbReference type="RefSeq" id="WP_110256455.1">
    <property type="nucleotide sequence ID" value="NZ_QJKB01000006.1"/>
</dbReference>
<dbReference type="InterPro" id="IPR000868">
    <property type="entry name" value="Isochorismatase-like_dom"/>
</dbReference>
<dbReference type="CDD" id="cd01014">
    <property type="entry name" value="nicotinamidase_related"/>
    <property type="match status" value="1"/>
</dbReference>
<evidence type="ECO:0000313" key="4">
    <source>
        <dbReference type="Proteomes" id="UP000247792"/>
    </source>
</evidence>
<dbReference type="EMBL" id="QJKB01000006">
    <property type="protein sequence ID" value="PXX42019.1"/>
    <property type="molecule type" value="Genomic_DNA"/>
</dbReference>
<dbReference type="AlphaFoldDB" id="A0A318JE74"/>
<gene>
    <name evidence="3" type="ORF">DFR42_106198</name>
</gene>
<organism evidence="3 4">
    <name type="scientific">Undibacterium pigrum</name>
    <dbReference type="NCBI Taxonomy" id="401470"/>
    <lineage>
        <taxon>Bacteria</taxon>
        <taxon>Pseudomonadati</taxon>
        <taxon>Pseudomonadota</taxon>
        <taxon>Betaproteobacteria</taxon>
        <taxon>Burkholderiales</taxon>
        <taxon>Oxalobacteraceae</taxon>
        <taxon>Undibacterium</taxon>
    </lineage>
</organism>
<dbReference type="InterPro" id="IPR050272">
    <property type="entry name" value="Isochorismatase-like_hydrls"/>
</dbReference>
<dbReference type="OrthoDB" id="5360912at2"/>
<feature type="domain" description="Isochorismatase-like" evidence="2">
    <location>
        <begin position="14"/>
        <end position="154"/>
    </location>
</feature>
<comment type="caution">
    <text evidence="3">The sequence shown here is derived from an EMBL/GenBank/DDBJ whole genome shotgun (WGS) entry which is preliminary data.</text>
</comment>
<sequence>MTTSNTVKNTVKRALIVIDVQNEYFTGNMLIEYPDPKVSLHNIGRAMDAAKAAGIPVLVVQHSASESSPIFARGSKSWELHDVVASRHADHHIEKNMASVFTGTDAAAWLQKNEINTLSIVGYMTHNCNASTIYEAAHNGYQVETLSDATGSLPYANAAGYVSAEEIHRAYSVVFHSNFAAVATTDIWLAAIRDGVALPVSNVLESHLAGRQRKAA</sequence>
<reference evidence="3 4" key="1">
    <citation type="submission" date="2018-05" db="EMBL/GenBank/DDBJ databases">
        <title>Genomic Encyclopedia of Type Strains, Phase IV (KMG-IV): sequencing the most valuable type-strain genomes for metagenomic binning, comparative biology and taxonomic classification.</title>
        <authorList>
            <person name="Goeker M."/>
        </authorList>
    </citation>
    <scope>NUCLEOTIDE SEQUENCE [LARGE SCALE GENOMIC DNA]</scope>
    <source>
        <strain evidence="3 4">DSM 19792</strain>
    </source>
</reference>